<comment type="caution">
    <text evidence="1">The sequence shown here is derived from an EMBL/GenBank/DDBJ whole genome shotgun (WGS) entry which is preliminary data.</text>
</comment>
<gene>
    <name evidence="1" type="ORF">I5907_17330</name>
</gene>
<proteinExistence type="predicted"/>
<dbReference type="AlphaFoldDB" id="A0A931MCB9"/>
<sequence length="379" mass="40863">MFSKVHQTRSLIYRQRKSIIVLSLLGTLLCLTLLSYKSGPAKNGQTVTGAPFNSNQTCSKCHSGGNFGGTIKTQLLDSANKVTGKYVPGKKYTFKILFTKTATATPKYAFQTTAATLANANINKWGTLPANTHNTLKSGHNYVEQSTTLTTAQIKIPWTAPVKGTGSVKFYTAGNLVNGNGSTSGDQPLNTILTITETAAVAAAISLNNLSGNLDANSAVVKWNTDREKNIHSYTIEKSSDNINYKVAGTLLSRGGGDYSFTDFSFDKKAWYRIKITDNAGAISYSDEIAIAKPAKTDYKLSLYSHAGNGYIMFSNGGKAQKVQVVFADIQGRPISSGITFANEGDNMWDIPENSPKGIIVISVITEDGIRTSLKFMQN</sequence>
<dbReference type="InterPro" id="IPR013783">
    <property type="entry name" value="Ig-like_fold"/>
</dbReference>
<protein>
    <recommendedName>
        <fullName evidence="3">Reelin domain-containing protein</fullName>
    </recommendedName>
</protein>
<dbReference type="Proteomes" id="UP000628448">
    <property type="component" value="Unassembled WGS sequence"/>
</dbReference>
<reference evidence="1" key="1">
    <citation type="submission" date="2020-11" db="EMBL/GenBank/DDBJ databases">
        <title>Bacterial whole genome sequence for Panacibacter sp. DH6.</title>
        <authorList>
            <person name="Le V."/>
            <person name="Ko S."/>
            <person name="Ahn C.-Y."/>
            <person name="Oh H.-M."/>
        </authorList>
    </citation>
    <scope>NUCLEOTIDE SEQUENCE</scope>
    <source>
        <strain evidence="1">DH6</strain>
    </source>
</reference>
<dbReference type="NCBIfam" id="NF041895">
    <property type="entry name" value="choice_anch_V"/>
    <property type="match status" value="1"/>
</dbReference>
<dbReference type="Gene3D" id="2.60.40.10">
    <property type="entry name" value="Immunoglobulins"/>
    <property type="match status" value="1"/>
</dbReference>
<dbReference type="Gene3D" id="2.60.40.4060">
    <property type="entry name" value="Reeler domain"/>
    <property type="match status" value="1"/>
</dbReference>
<evidence type="ECO:0000313" key="2">
    <source>
        <dbReference type="Proteomes" id="UP000628448"/>
    </source>
</evidence>
<dbReference type="EMBL" id="JADWYR010000002">
    <property type="protein sequence ID" value="MBG9378005.1"/>
    <property type="molecule type" value="Genomic_DNA"/>
</dbReference>
<dbReference type="InterPro" id="IPR042307">
    <property type="entry name" value="Reeler_sf"/>
</dbReference>
<accession>A0A931MCB9</accession>
<organism evidence="1 2">
    <name type="scientific">Panacibacter microcysteis</name>
    <dbReference type="NCBI Taxonomy" id="2793269"/>
    <lineage>
        <taxon>Bacteria</taxon>
        <taxon>Pseudomonadati</taxon>
        <taxon>Bacteroidota</taxon>
        <taxon>Chitinophagia</taxon>
        <taxon>Chitinophagales</taxon>
        <taxon>Chitinophagaceae</taxon>
        <taxon>Panacibacter</taxon>
    </lineage>
</organism>
<evidence type="ECO:0008006" key="3">
    <source>
        <dbReference type="Google" id="ProtNLM"/>
    </source>
</evidence>
<keyword evidence="2" id="KW-1185">Reference proteome</keyword>
<dbReference type="RefSeq" id="WP_196992063.1">
    <property type="nucleotide sequence ID" value="NZ_JADWYR010000002.1"/>
</dbReference>
<name>A0A931MCB9_9BACT</name>
<evidence type="ECO:0000313" key="1">
    <source>
        <dbReference type="EMBL" id="MBG9378005.1"/>
    </source>
</evidence>